<sequence>MSEPQAKKRPRHLMDPDNPRREVKSQASGSMHLEPVQKWVLSVLAATTIVHLAFGLVIAAMYVDDARTDAQVGLNILAGAFGVIAVAVFRAIHQFKMLSPWLLLGVVPTFLGLWLTFR</sequence>
<evidence type="ECO:0000256" key="2">
    <source>
        <dbReference type="SAM" id="Phobius"/>
    </source>
</evidence>
<feature type="region of interest" description="Disordered" evidence="1">
    <location>
        <begin position="1"/>
        <end position="29"/>
    </location>
</feature>
<organism evidence="3 4">
    <name type="scientific">Nocardioides caricicola</name>
    <dbReference type="NCBI Taxonomy" id="634770"/>
    <lineage>
        <taxon>Bacteria</taxon>
        <taxon>Bacillati</taxon>
        <taxon>Actinomycetota</taxon>
        <taxon>Actinomycetes</taxon>
        <taxon>Propionibacteriales</taxon>
        <taxon>Nocardioidaceae</taxon>
        <taxon>Nocardioides</taxon>
    </lineage>
</organism>
<feature type="transmembrane region" description="Helical" evidence="2">
    <location>
        <begin position="72"/>
        <end position="92"/>
    </location>
</feature>
<evidence type="ECO:0000313" key="3">
    <source>
        <dbReference type="EMBL" id="MFC5492748.1"/>
    </source>
</evidence>
<reference evidence="4" key="1">
    <citation type="journal article" date="2019" name="Int. J. Syst. Evol. Microbiol.">
        <title>The Global Catalogue of Microorganisms (GCM) 10K type strain sequencing project: providing services to taxonomists for standard genome sequencing and annotation.</title>
        <authorList>
            <consortium name="The Broad Institute Genomics Platform"/>
            <consortium name="The Broad Institute Genome Sequencing Center for Infectious Disease"/>
            <person name="Wu L."/>
            <person name="Ma J."/>
        </authorList>
    </citation>
    <scope>NUCLEOTIDE SEQUENCE [LARGE SCALE GENOMIC DNA]</scope>
    <source>
        <strain evidence="4">KACC 13778</strain>
    </source>
</reference>
<keyword evidence="2" id="KW-1133">Transmembrane helix</keyword>
<evidence type="ECO:0000256" key="1">
    <source>
        <dbReference type="SAM" id="MobiDB-lite"/>
    </source>
</evidence>
<accession>A0ABW0MZH3</accession>
<keyword evidence="2" id="KW-0472">Membrane</keyword>
<name>A0ABW0MZH3_9ACTN</name>
<protein>
    <submittedName>
        <fullName evidence="3">Uncharacterized protein</fullName>
    </submittedName>
</protein>
<comment type="caution">
    <text evidence="3">The sequence shown here is derived from an EMBL/GenBank/DDBJ whole genome shotgun (WGS) entry which is preliminary data.</text>
</comment>
<keyword evidence="4" id="KW-1185">Reference proteome</keyword>
<feature type="compositionally biased region" description="Basic and acidic residues" evidence="1">
    <location>
        <begin position="12"/>
        <end position="24"/>
    </location>
</feature>
<proteinExistence type="predicted"/>
<dbReference type="EMBL" id="JBHSMD010000002">
    <property type="protein sequence ID" value="MFC5492748.1"/>
    <property type="molecule type" value="Genomic_DNA"/>
</dbReference>
<dbReference type="Proteomes" id="UP001595956">
    <property type="component" value="Unassembled WGS sequence"/>
</dbReference>
<evidence type="ECO:0000313" key="4">
    <source>
        <dbReference type="Proteomes" id="UP001595956"/>
    </source>
</evidence>
<dbReference type="RefSeq" id="WP_345171207.1">
    <property type="nucleotide sequence ID" value="NZ_BAABFQ010000003.1"/>
</dbReference>
<gene>
    <name evidence="3" type="ORF">ACFPKY_06545</name>
</gene>
<keyword evidence="2" id="KW-0812">Transmembrane</keyword>
<feature type="transmembrane region" description="Helical" evidence="2">
    <location>
        <begin position="98"/>
        <end position="117"/>
    </location>
</feature>
<feature type="transmembrane region" description="Helical" evidence="2">
    <location>
        <begin position="39"/>
        <end position="60"/>
    </location>
</feature>